<dbReference type="OrthoDB" id="3768101at2759"/>
<reference evidence="1 2" key="1">
    <citation type="submission" date="2016-05" db="EMBL/GenBank/DDBJ databases">
        <title>A degradative enzymes factory behind the ericoid mycorrhizal symbiosis.</title>
        <authorList>
            <consortium name="DOE Joint Genome Institute"/>
            <person name="Martino E."/>
            <person name="Morin E."/>
            <person name="Grelet G."/>
            <person name="Kuo A."/>
            <person name="Kohler A."/>
            <person name="Daghino S."/>
            <person name="Barry K."/>
            <person name="Choi C."/>
            <person name="Cichocki N."/>
            <person name="Clum A."/>
            <person name="Copeland A."/>
            <person name="Hainaut M."/>
            <person name="Haridas S."/>
            <person name="Labutti K."/>
            <person name="Lindquist E."/>
            <person name="Lipzen A."/>
            <person name="Khouja H.-R."/>
            <person name="Murat C."/>
            <person name="Ohm R."/>
            <person name="Olson A."/>
            <person name="Spatafora J."/>
            <person name="Veneault-Fourrey C."/>
            <person name="Henrissat B."/>
            <person name="Grigoriev I."/>
            <person name="Martin F."/>
            <person name="Perotto S."/>
        </authorList>
    </citation>
    <scope>NUCLEOTIDE SEQUENCE [LARGE SCALE GENOMIC DNA]</scope>
    <source>
        <strain evidence="1 2">UAMH 7357</strain>
    </source>
</reference>
<name>A0A2J6PDC7_9HELO</name>
<dbReference type="AlphaFoldDB" id="A0A2J6PDC7"/>
<evidence type="ECO:0000313" key="2">
    <source>
        <dbReference type="Proteomes" id="UP000235672"/>
    </source>
</evidence>
<proteinExistence type="predicted"/>
<gene>
    <name evidence="1" type="ORF">NA56DRAFT_587844</name>
</gene>
<dbReference type="STRING" id="1745343.A0A2J6PDC7"/>
<protein>
    <submittedName>
        <fullName evidence="1">Uncharacterized protein</fullName>
    </submittedName>
</protein>
<dbReference type="EMBL" id="KZ613571">
    <property type="protein sequence ID" value="PMD12038.1"/>
    <property type="molecule type" value="Genomic_DNA"/>
</dbReference>
<sequence length="89" mass="10688">YLYIRSPYSKIKKTPFEAWYNRRSHISHIRTFGSIVYYSNPGKSMKFVRNETNKGILVGYESDTLYCILKLDSRICYTITLQTVERMFW</sequence>
<accession>A0A2J6PDC7</accession>
<feature type="non-terminal residue" evidence="1">
    <location>
        <position position="1"/>
    </location>
</feature>
<keyword evidence="2" id="KW-1185">Reference proteome</keyword>
<organism evidence="1 2">
    <name type="scientific">Hyaloscypha hepaticicola</name>
    <dbReference type="NCBI Taxonomy" id="2082293"/>
    <lineage>
        <taxon>Eukaryota</taxon>
        <taxon>Fungi</taxon>
        <taxon>Dikarya</taxon>
        <taxon>Ascomycota</taxon>
        <taxon>Pezizomycotina</taxon>
        <taxon>Leotiomycetes</taxon>
        <taxon>Helotiales</taxon>
        <taxon>Hyaloscyphaceae</taxon>
        <taxon>Hyaloscypha</taxon>
    </lineage>
</organism>
<dbReference type="Proteomes" id="UP000235672">
    <property type="component" value="Unassembled WGS sequence"/>
</dbReference>
<evidence type="ECO:0000313" key="1">
    <source>
        <dbReference type="EMBL" id="PMD12038.1"/>
    </source>
</evidence>